<comment type="caution">
    <text evidence="1">The sequence shown here is derived from an EMBL/GenBank/DDBJ whole genome shotgun (WGS) entry which is preliminary data.</text>
</comment>
<dbReference type="RefSeq" id="WP_376845414.1">
    <property type="nucleotide sequence ID" value="NZ_JBHSFW010000001.1"/>
</dbReference>
<organism evidence="1 2">
    <name type="scientific">Camelliibacillus cellulosilyticus</name>
    <dbReference type="NCBI Taxonomy" id="2174486"/>
    <lineage>
        <taxon>Bacteria</taxon>
        <taxon>Bacillati</taxon>
        <taxon>Bacillota</taxon>
        <taxon>Bacilli</taxon>
        <taxon>Bacillales</taxon>
        <taxon>Sporolactobacillaceae</taxon>
        <taxon>Camelliibacillus</taxon>
    </lineage>
</organism>
<accession>A0ABV9GM98</accession>
<sequence>MPEQTTQTNQGYMQQPPFVITTKDHLYLEDMLSWNLCAAKKAHFFSEQVQDQEIKNAMHEMGTMHQRHYQMLLNHIGQHMQQGAGAMTRGGMPS</sequence>
<gene>
    <name evidence="1" type="ORF">ACFO4N_06730</name>
</gene>
<evidence type="ECO:0000313" key="1">
    <source>
        <dbReference type="EMBL" id="MFC4618426.1"/>
    </source>
</evidence>
<proteinExistence type="predicted"/>
<name>A0ABV9GM98_9BACL</name>
<protein>
    <recommendedName>
        <fullName evidence="3">Coat F domain-containing protein</fullName>
    </recommendedName>
</protein>
<dbReference type="Proteomes" id="UP001596022">
    <property type="component" value="Unassembled WGS sequence"/>
</dbReference>
<keyword evidence="2" id="KW-1185">Reference proteome</keyword>
<evidence type="ECO:0008006" key="3">
    <source>
        <dbReference type="Google" id="ProtNLM"/>
    </source>
</evidence>
<evidence type="ECO:0000313" key="2">
    <source>
        <dbReference type="Proteomes" id="UP001596022"/>
    </source>
</evidence>
<reference evidence="2" key="1">
    <citation type="journal article" date="2019" name="Int. J. Syst. Evol. Microbiol.">
        <title>The Global Catalogue of Microorganisms (GCM) 10K type strain sequencing project: providing services to taxonomists for standard genome sequencing and annotation.</title>
        <authorList>
            <consortium name="The Broad Institute Genomics Platform"/>
            <consortium name="The Broad Institute Genome Sequencing Center for Infectious Disease"/>
            <person name="Wu L."/>
            <person name="Ma J."/>
        </authorList>
    </citation>
    <scope>NUCLEOTIDE SEQUENCE [LARGE SCALE GENOMIC DNA]</scope>
    <source>
        <strain evidence="2">CGMCC 1.16306</strain>
    </source>
</reference>
<dbReference type="EMBL" id="JBHSFW010000001">
    <property type="protein sequence ID" value="MFC4618426.1"/>
    <property type="molecule type" value="Genomic_DNA"/>
</dbReference>